<protein>
    <submittedName>
        <fullName evidence="2">Uncharacterized protein</fullName>
    </submittedName>
</protein>
<sequence>MERNLRAGETVNSQQEEGGQRNSHCVSETYSVSQEAQMPQSSYKPSNLTICHPASLPFFEDTLTFPARETRSRKDTSFCK</sequence>
<dbReference type="EMBL" id="OX395138">
    <property type="protein sequence ID" value="CAI5790789.1"/>
    <property type="molecule type" value="Genomic_DNA"/>
</dbReference>
<feature type="region of interest" description="Disordered" evidence="1">
    <location>
        <begin position="1"/>
        <end position="45"/>
    </location>
</feature>
<dbReference type="Proteomes" id="UP001178461">
    <property type="component" value="Chromosome 13"/>
</dbReference>
<name>A0AA35L785_9SAUR</name>
<keyword evidence="3" id="KW-1185">Reference proteome</keyword>
<dbReference type="AlphaFoldDB" id="A0AA35L785"/>
<accession>A0AA35L785</accession>
<feature type="compositionally biased region" description="Polar residues" evidence="1">
    <location>
        <begin position="10"/>
        <end position="45"/>
    </location>
</feature>
<evidence type="ECO:0000313" key="3">
    <source>
        <dbReference type="Proteomes" id="UP001178461"/>
    </source>
</evidence>
<gene>
    <name evidence="2" type="ORF">PODLI_1B016128</name>
</gene>
<proteinExistence type="predicted"/>
<evidence type="ECO:0000313" key="2">
    <source>
        <dbReference type="EMBL" id="CAI5790789.1"/>
    </source>
</evidence>
<reference evidence="2" key="1">
    <citation type="submission" date="2022-12" db="EMBL/GenBank/DDBJ databases">
        <authorList>
            <person name="Alioto T."/>
            <person name="Alioto T."/>
            <person name="Gomez Garrido J."/>
        </authorList>
    </citation>
    <scope>NUCLEOTIDE SEQUENCE</scope>
</reference>
<evidence type="ECO:0000256" key="1">
    <source>
        <dbReference type="SAM" id="MobiDB-lite"/>
    </source>
</evidence>
<organism evidence="2 3">
    <name type="scientific">Podarcis lilfordi</name>
    <name type="common">Lilford's wall lizard</name>
    <dbReference type="NCBI Taxonomy" id="74358"/>
    <lineage>
        <taxon>Eukaryota</taxon>
        <taxon>Metazoa</taxon>
        <taxon>Chordata</taxon>
        <taxon>Craniata</taxon>
        <taxon>Vertebrata</taxon>
        <taxon>Euteleostomi</taxon>
        <taxon>Lepidosauria</taxon>
        <taxon>Squamata</taxon>
        <taxon>Bifurcata</taxon>
        <taxon>Unidentata</taxon>
        <taxon>Episquamata</taxon>
        <taxon>Laterata</taxon>
        <taxon>Lacertibaenia</taxon>
        <taxon>Lacertidae</taxon>
        <taxon>Podarcis</taxon>
    </lineage>
</organism>